<dbReference type="CDD" id="cd07377">
    <property type="entry name" value="WHTH_GntR"/>
    <property type="match status" value="1"/>
</dbReference>
<dbReference type="AlphaFoldDB" id="A0A1H8Z2K5"/>
<dbReference type="InterPro" id="IPR036388">
    <property type="entry name" value="WH-like_DNA-bd_sf"/>
</dbReference>
<dbReference type="SUPFAM" id="SSF64288">
    <property type="entry name" value="Chorismate lyase-like"/>
    <property type="match status" value="1"/>
</dbReference>
<dbReference type="SUPFAM" id="SSF46785">
    <property type="entry name" value="Winged helix' DNA-binding domain"/>
    <property type="match status" value="1"/>
</dbReference>
<evidence type="ECO:0000313" key="6">
    <source>
        <dbReference type="Proteomes" id="UP000199055"/>
    </source>
</evidence>
<evidence type="ECO:0000256" key="3">
    <source>
        <dbReference type="ARBA" id="ARBA00023163"/>
    </source>
</evidence>
<dbReference type="Pfam" id="PF07702">
    <property type="entry name" value="UTRA"/>
    <property type="match status" value="1"/>
</dbReference>
<proteinExistence type="predicted"/>
<gene>
    <name evidence="5" type="ORF">SAMN05216481_101258</name>
</gene>
<reference evidence="5 6" key="1">
    <citation type="submission" date="2016-10" db="EMBL/GenBank/DDBJ databases">
        <authorList>
            <person name="de Groot N.N."/>
        </authorList>
    </citation>
    <scope>NUCLEOTIDE SEQUENCE [LARGE SCALE GENOMIC DNA]</scope>
    <source>
        <strain evidence="5 6">CGMCC 4.3519</strain>
    </source>
</reference>
<dbReference type="STRING" id="403935.SAMN05216481_101258"/>
<evidence type="ECO:0000256" key="2">
    <source>
        <dbReference type="ARBA" id="ARBA00023125"/>
    </source>
</evidence>
<dbReference type="GO" id="GO:0003700">
    <property type="term" value="F:DNA-binding transcription factor activity"/>
    <property type="evidence" value="ECO:0007669"/>
    <property type="project" value="InterPro"/>
</dbReference>
<keyword evidence="3" id="KW-0804">Transcription</keyword>
<dbReference type="SMART" id="SM00866">
    <property type="entry name" value="UTRA"/>
    <property type="match status" value="1"/>
</dbReference>
<organism evidence="5 6">
    <name type="scientific">Streptomyces radiopugnans</name>
    <dbReference type="NCBI Taxonomy" id="403935"/>
    <lineage>
        <taxon>Bacteria</taxon>
        <taxon>Bacillati</taxon>
        <taxon>Actinomycetota</taxon>
        <taxon>Actinomycetes</taxon>
        <taxon>Kitasatosporales</taxon>
        <taxon>Streptomycetaceae</taxon>
        <taxon>Streptomyces</taxon>
    </lineage>
</organism>
<evidence type="ECO:0000313" key="5">
    <source>
        <dbReference type="EMBL" id="SEP58497.1"/>
    </source>
</evidence>
<evidence type="ECO:0000256" key="1">
    <source>
        <dbReference type="ARBA" id="ARBA00023015"/>
    </source>
</evidence>
<keyword evidence="6" id="KW-1185">Reference proteome</keyword>
<dbReference type="InterPro" id="IPR000524">
    <property type="entry name" value="Tscrpt_reg_HTH_GntR"/>
</dbReference>
<dbReference type="Pfam" id="PF00392">
    <property type="entry name" value="GntR"/>
    <property type="match status" value="1"/>
</dbReference>
<dbReference type="EMBL" id="FOET01000001">
    <property type="protein sequence ID" value="SEP58497.1"/>
    <property type="molecule type" value="Genomic_DNA"/>
</dbReference>
<dbReference type="GO" id="GO:0045892">
    <property type="term" value="P:negative regulation of DNA-templated transcription"/>
    <property type="evidence" value="ECO:0007669"/>
    <property type="project" value="TreeGrafter"/>
</dbReference>
<feature type="domain" description="HTH gntR-type" evidence="4">
    <location>
        <begin position="9"/>
        <end position="76"/>
    </location>
</feature>
<dbReference type="Gene3D" id="1.10.10.10">
    <property type="entry name" value="Winged helix-like DNA-binding domain superfamily/Winged helix DNA-binding domain"/>
    <property type="match status" value="1"/>
</dbReference>
<dbReference type="PANTHER" id="PTHR44846">
    <property type="entry name" value="MANNOSYL-D-GLYCERATE TRANSPORT/METABOLISM SYSTEM REPRESSOR MNGR-RELATED"/>
    <property type="match status" value="1"/>
</dbReference>
<accession>A0A1H8Z2K5</accession>
<dbReference type="RefSeq" id="WP_093654444.1">
    <property type="nucleotide sequence ID" value="NZ_FOET01000001.1"/>
</dbReference>
<dbReference type="InterPro" id="IPR036390">
    <property type="entry name" value="WH_DNA-bd_sf"/>
</dbReference>
<dbReference type="PANTHER" id="PTHR44846:SF17">
    <property type="entry name" value="GNTR-FAMILY TRANSCRIPTIONAL REGULATOR"/>
    <property type="match status" value="1"/>
</dbReference>
<keyword evidence="2" id="KW-0238">DNA-binding</keyword>
<dbReference type="Proteomes" id="UP000199055">
    <property type="component" value="Unassembled WGS sequence"/>
</dbReference>
<dbReference type="GO" id="GO:0003677">
    <property type="term" value="F:DNA binding"/>
    <property type="evidence" value="ECO:0007669"/>
    <property type="project" value="UniProtKB-KW"/>
</dbReference>
<keyword evidence="1" id="KW-0805">Transcription regulation</keyword>
<sequence>MAPRVQRAAPPYVQITDHFRQQILDGVLTEGEKLPSVAQISKDWSVATATAAKALSQLRTEGYVRSSSQGTFVSIRQKQTTGPDRLQMMRATGSGFRPGERVEILDALLVTATDEVAEALGVEAGSQVVQRRRVYLDDEGVVTLSTSWLSRELADAAPELLSTEPLPKMTFGLIEDRTGRRTVRRRDVVAIRPVTEEAAPVLGLEAGTPALTMTNRYWDQNGEVTEYALDFLGAGRELSAEYALD</sequence>
<dbReference type="InterPro" id="IPR028978">
    <property type="entry name" value="Chorismate_lyase_/UTRA_dom_sf"/>
</dbReference>
<name>A0A1H8Z2K5_9ACTN</name>
<dbReference type="InterPro" id="IPR050679">
    <property type="entry name" value="Bact_HTH_transcr_reg"/>
</dbReference>
<dbReference type="Gene3D" id="3.40.1410.10">
    <property type="entry name" value="Chorismate lyase-like"/>
    <property type="match status" value="1"/>
</dbReference>
<dbReference type="PROSITE" id="PS50949">
    <property type="entry name" value="HTH_GNTR"/>
    <property type="match status" value="1"/>
</dbReference>
<dbReference type="SMART" id="SM00345">
    <property type="entry name" value="HTH_GNTR"/>
    <property type="match status" value="1"/>
</dbReference>
<protein>
    <submittedName>
        <fullName evidence="5">GntR family transcriptional regulator</fullName>
    </submittedName>
</protein>
<evidence type="ECO:0000259" key="4">
    <source>
        <dbReference type="PROSITE" id="PS50949"/>
    </source>
</evidence>
<dbReference type="InterPro" id="IPR011663">
    <property type="entry name" value="UTRA"/>
</dbReference>